<dbReference type="PANTHER" id="PTHR30204:SF89">
    <property type="entry name" value="HTH MERR-TYPE DOMAIN-CONTAINING PROTEIN"/>
    <property type="match status" value="1"/>
</dbReference>
<dbReference type="GO" id="GO:0003677">
    <property type="term" value="F:DNA binding"/>
    <property type="evidence" value="ECO:0007669"/>
    <property type="project" value="UniProtKB-KW"/>
</dbReference>
<keyword evidence="1" id="KW-0238">DNA-binding</keyword>
<organism evidence="3">
    <name type="scientific">freshwater metagenome</name>
    <dbReference type="NCBI Taxonomy" id="449393"/>
    <lineage>
        <taxon>unclassified sequences</taxon>
        <taxon>metagenomes</taxon>
        <taxon>ecological metagenomes</taxon>
    </lineage>
</organism>
<feature type="domain" description="HTH merR-type" evidence="2">
    <location>
        <begin position="37"/>
        <end position="89"/>
    </location>
</feature>
<gene>
    <name evidence="3" type="ORF">UFOPK2370_00520</name>
</gene>
<name>A0A6J6NH35_9ZZZZ</name>
<dbReference type="InterPro" id="IPR047057">
    <property type="entry name" value="MerR_fam"/>
</dbReference>
<evidence type="ECO:0000256" key="1">
    <source>
        <dbReference type="ARBA" id="ARBA00023125"/>
    </source>
</evidence>
<protein>
    <submittedName>
        <fullName evidence="3">Unannotated protein</fullName>
    </submittedName>
</protein>
<dbReference type="GO" id="GO:0003700">
    <property type="term" value="F:DNA-binding transcription factor activity"/>
    <property type="evidence" value="ECO:0007669"/>
    <property type="project" value="InterPro"/>
</dbReference>
<dbReference type="SMART" id="SM00422">
    <property type="entry name" value="HTH_MERR"/>
    <property type="match status" value="1"/>
</dbReference>
<dbReference type="PROSITE" id="PS50937">
    <property type="entry name" value="HTH_MERR_2"/>
    <property type="match status" value="1"/>
</dbReference>
<reference evidence="3" key="1">
    <citation type="submission" date="2020-05" db="EMBL/GenBank/DDBJ databases">
        <authorList>
            <person name="Chiriac C."/>
            <person name="Salcher M."/>
            <person name="Ghai R."/>
            <person name="Kavagutti S V."/>
        </authorList>
    </citation>
    <scope>NUCLEOTIDE SEQUENCE</scope>
</reference>
<sequence length="233" mass="25706">MVEPTPISQARSSKLVTIGQVLSLLTPEFPELTQSKLRFLEDNGLVTPQRTDSGYRKFNESDVERLRLILELQRDRYLPLKVIGQFLADLDAGKSVALPGDDSKNSRHSRVITSKNVTKIELIAETSITDALIAEAQSVGLISQEPFNASTIEIARSIMKLNRGFGITPRHLRGVKTAADREIGIIEGVVAPVLAKKEPASRSKAAHFAEELQSHFANIREELIRSAIAKIDD</sequence>
<proteinExistence type="predicted"/>
<dbReference type="PANTHER" id="PTHR30204">
    <property type="entry name" value="REDOX-CYCLING DRUG-SENSING TRANSCRIPTIONAL ACTIVATOR SOXR"/>
    <property type="match status" value="1"/>
</dbReference>
<dbReference type="Gene3D" id="1.10.1660.10">
    <property type="match status" value="1"/>
</dbReference>
<accession>A0A6J6NH35</accession>
<dbReference type="SUPFAM" id="SSF46955">
    <property type="entry name" value="Putative DNA-binding domain"/>
    <property type="match status" value="1"/>
</dbReference>
<dbReference type="InterPro" id="IPR000551">
    <property type="entry name" value="MerR-type_HTH_dom"/>
</dbReference>
<dbReference type="Pfam" id="PF13411">
    <property type="entry name" value="MerR_1"/>
    <property type="match status" value="1"/>
</dbReference>
<dbReference type="AlphaFoldDB" id="A0A6J6NH35"/>
<evidence type="ECO:0000259" key="2">
    <source>
        <dbReference type="PROSITE" id="PS50937"/>
    </source>
</evidence>
<dbReference type="EMBL" id="CAEZXK010000009">
    <property type="protein sequence ID" value="CAB4684134.1"/>
    <property type="molecule type" value="Genomic_DNA"/>
</dbReference>
<dbReference type="InterPro" id="IPR009061">
    <property type="entry name" value="DNA-bd_dom_put_sf"/>
</dbReference>
<dbReference type="CDD" id="cd00592">
    <property type="entry name" value="HTH_MerR-like"/>
    <property type="match status" value="1"/>
</dbReference>
<evidence type="ECO:0000313" key="3">
    <source>
        <dbReference type="EMBL" id="CAB4684134.1"/>
    </source>
</evidence>